<dbReference type="Proteomes" id="UP000483820">
    <property type="component" value="Chromosome V"/>
</dbReference>
<dbReference type="AlphaFoldDB" id="A0A6A5GKC7"/>
<comment type="caution">
    <text evidence="2">The sequence shown here is derived from an EMBL/GenBank/DDBJ whole genome shotgun (WGS) entry which is preliminary data.</text>
</comment>
<feature type="domain" description="DUF38" evidence="1">
    <location>
        <begin position="162"/>
        <end position="267"/>
    </location>
</feature>
<sequence length="548" mass="63740">MPALVMNRILSGCDIRAIFSLQKVSCDLRDFIGEVIPCIHLTYIQVEVRVHEICLILSNDQENITIRYQHNENGCKVEFNGRKHVLDKENFIEIFAKDLSLILKHQSPKTVLEVFSFQCWDHEDWYERQRGQRSFDCLSVIDNDGAECLMKPLVEQISEEIVEQQVGTITARTLETYGIFPRHTKSILKLFRPGTLKHIKIYDPHRIRIENNKGYTSDEDYSVELDRIYDLEQWKQAEELMSPDLRNLIDDVIPAIHLTRIKIEVDTKAMCLTIANNQENIKINYQKSTAKTLANDLELFIKFQKSEPLKIVKLEWRDTDYKQDSPLDKELMLEMECNERQSVMDPLVEALSKISGSVLNVKIVETLGVFPWEVKPLLKLCRPGALNTIRLCSPHRSKFVTFDCSDDPEDYSVDLDEIQELEQWKQAKELNMLGFCVPPQVSVGSYAHFLKGVVFVRKLTADDIFYLSQTFVESPNFEFFTITIPRCKNYLSEVDWVTELNKKFGITAEIPKDPDNSNNYDWVLRSPRRALQLRYCTPNTFNFTVKVE</sequence>
<dbReference type="InterPro" id="IPR002900">
    <property type="entry name" value="DUF38/FTH_CAE_spp"/>
</dbReference>
<dbReference type="Pfam" id="PF01827">
    <property type="entry name" value="FTH"/>
    <property type="match status" value="2"/>
</dbReference>
<protein>
    <recommendedName>
        <fullName evidence="1">DUF38 domain-containing protein</fullName>
    </recommendedName>
</protein>
<reference evidence="2 3" key="1">
    <citation type="submission" date="2019-12" db="EMBL/GenBank/DDBJ databases">
        <title>Chromosome-level assembly of the Caenorhabditis remanei genome.</title>
        <authorList>
            <person name="Teterina A.A."/>
            <person name="Willis J.H."/>
            <person name="Phillips P.C."/>
        </authorList>
    </citation>
    <scope>NUCLEOTIDE SEQUENCE [LARGE SCALE GENOMIC DNA]</scope>
    <source>
        <strain evidence="2 3">PX506</strain>
        <tissue evidence="2">Whole organism</tissue>
    </source>
</reference>
<dbReference type="GeneID" id="9827212"/>
<dbReference type="EMBL" id="WUAV01000005">
    <property type="protein sequence ID" value="KAF1755164.1"/>
    <property type="molecule type" value="Genomic_DNA"/>
</dbReference>
<dbReference type="GO" id="GO:0045087">
    <property type="term" value="P:innate immune response"/>
    <property type="evidence" value="ECO:0007669"/>
    <property type="project" value="TreeGrafter"/>
</dbReference>
<name>A0A6A5GKC7_CAERE</name>
<organism evidence="2 3">
    <name type="scientific">Caenorhabditis remanei</name>
    <name type="common">Caenorhabditis vulgaris</name>
    <dbReference type="NCBI Taxonomy" id="31234"/>
    <lineage>
        <taxon>Eukaryota</taxon>
        <taxon>Metazoa</taxon>
        <taxon>Ecdysozoa</taxon>
        <taxon>Nematoda</taxon>
        <taxon>Chromadorea</taxon>
        <taxon>Rhabditida</taxon>
        <taxon>Rhabditina</taxon>
        <taxon>Rhabditomorpha</taxon>
        <taxon>Rhabditoidea</taxon>
        <taxon>Rhabditidae</taxon>
        <taxon>Peloderinae</taxon>
        <taxon>Caenorhabditis</taxon>
    </lineage>
</organism>
<evidence type="ECO:0000313" key="3">
    <source>
        <dbReference type="Proteomes" id="UP000483820"/>
    </source>
</evidence>
<gene>
    <name evidence="2" type="ORF">GCK72_021733</name>
</gene>
<dbReference type="CTD" id="9827212"/>
<proteinExistence type="predicted"/>
<accession>A0A6A5GKC7</accession>
<feature type="domain" description="DUF38" evidence="1">
    <location>
        <begin position="349"/>
        <end position="485"/>
    </location>
</feature>
<dbReference type="PANTHER" id="PTHR23015:SF4">
    <property type="entry name" value="DUF38 DOMAIN-CONTAINING PROTEIN-RELATED"/>
    <property type="match status" value="1"/>
</dbReference>
<evidence type="ECO:0000259" key="1">
    <source>
        <dbReference type="Pfam" id="PF01827"/>
    </source>
</evidence>
<evidence type="ECO:0000313" key="2">
    <source>
        <dbReference type="EMBL" id="KAF1755164.1"/>
    </source>
</evidence>
<dbReference type="RefSeq" id="XP_053583377.1">
    <property type="nucleotide sequence ID" value="XM_053734464.1"/>
</dbReference>
<dbReference type="PANTHER" id="PTHR23015">
    <property type="entry name" value="UNCHARACTERIZED C.ELEGANS PROTEIN"/>
    <property type="match status" value="1"/>
</dbReference>
<dbReference type="InterPro" id="IPR040161">
    <property type="entry name" value="FB224"/>
</dbReference>
<dbReference type="KEGG" id="crq:GCK72_021733"/>